<dbReference type="AlphaFoldDB" id="G9NK11"/>
<dbReference type="RefSeq" id="XP_013947394.1">
    <property type="nucleotide sequence ID" value="XM_014091919.1"/>
</dbReference>
<name>G9NK11_HYPAI</name>
<dbReference type="eggNOG" id="ENOG502RKM2">
    <property type="taxonomic scope" value="Eukaryota"/>
</dbReference>
<sequence>MNSINMERMSPRSPEFLTTFVTDKGSGRRVVLESQSRYRVQSAAIDDTRSYRHHRDSYSGSSAKRLRYSGADEAVDQPSSHRSSRELDSLFIEASVSSRGARSHGSTIEPRRNHLPSPPPDESRRYRRGQVEVFPGAARARRSRDLQGFGAWSDHVALPHQQQLLTESAYNDEEIFQSRRVSRSSIPDTPRDWLLPTPELSPMPTHYTFCPCCVDEDSRINDTWHMAGKEKMHTQMENAMAYIEQMKFHK</sequence>
<protein>
    <submittedName>
        <fullName evidence="2">Uncharacterized protein</fullName>
    </submittedName>
</protein>
<keyword evidence="3" id="KW-1185">Reference proteome</keyword>
<accession>G9NK11</accession>
<dbReference type="KEGG" id="tatv:25780929"/>
<dbReference type="EMBL" id="ABDG02000017">
    <property type="protein sequence ID" value="EHK49231.1"/>
    <property type="molecule type" value="Genomic_DNA"/>
</dbReference>
<dbReference type="OrthoDB" id="4829551at2759"/>
<evidence type="ECO:0000313" key="2">
    <source>
        <dbReference type="EMBL" id="EHK49231.1"/>
    </source>
</evidence>
<feature type="compositionally biased region" description="Polar residues" evidence="1">
    <location>
        <begin position="95"/>
        <end position="106"/>
    </location>
</feature>
<evidence type="ECO:0000256" key="1">
    <source>
        <dbReference type="SAM" id="MobiDB-lite"/>
    </source>
</evidence>
<gene>
    <name evidence="2" type="ORF">TRIATDRAFT_297881</name>
</gene>
<feature type="region of interest" description="Disordered" evidence="1">
    <location>
        <begin position="1"/>
        <end position="20"/>
    </location>
</feature>
<dbReference type="HOGENOM" id="CLU_946848_0_0_1"/>
<proteinExistence type="predicted"/>
<feature type="region of interest" description="Disordered" evidence="1">
    <location>
        <begin position="49"/>
        <end position="126"/>
    </location>
</feature>
<dbReference type="GeneID" id="25780929"/>
<dbReference type="OMA" id="RINETWH"/>
<organism evidence="2 3">
    <name type="scientific">Hypocrea atroviridis (strain ATCC 20476 / IMI 206040)</name>
    <name type="common">Trichoderma atroviride</name>
    <dbReference type="NCBI Taxonomy" id="452589"/>
    <lineage>
        <taxon>Eukaryota</taxon>
        <taxon>Fungi</taxon>
        <taxon>Dikarya</taxon>
        <taxon>Ascomycota</taxon>
        <taxon>Pezizomycotina</taxon>
        <taxon>Sordariomycetes</taxon>
        <taxon>Hypocreomycetidae</taxon>
        <taxon>Hypocreales</taxon>
        <taxon>Hypocreaceae</taxon>
        <taxon>Trichoderma</taxon>
    </lineage>
</organism>
<reference evidence="2 3" key="1">
    <citation type="journal article" date="2011" name="Genome Biol.">
        <title>Comparative genome sequence analysis underscores mycoparasitism as the ancestral life style of Trichoderma.</title>
        <authorList>
            <person name="Kubicek C.P."/>
            <person name="Herrera-Estrella A."/>
            <person name="Seidl-Seiboth V."/>
            <person name="Martinez D.A."/>
            <person name="Druzhinina I.S."/>
            <person name="Thon M."/>
            <person name="Zeilinger S."/>
            <person name="Casas-Flores S."/>
            <person name="Horwitz B.A."/>
            <person name="Mukherjee P.K."/>
            <person name="Mukherjee M."/>
            <person name="Kredics L."/>
            <person name="Alcaraz L.D."/>
            <person name="Aerts A."/>
            <person name="Antal Z."/>
            <person name="Atanasova L."/>
            <person name="Cervantes-Badillo M.G."/>
            <person name="Challacombe J."/>
            <person name="Chertkov O."/>
            <person name="McCluskey K."/>
            <person name="Coulpier F."/>
            <person name="Deshpande N."/>
            <person name="von Doehren H."/>
            <person name="Ebbole D.J."/>
            <person name="Esquivel-Naranjo E.U."/>
            <person name="Fekete E."/>
            <person name="Flipphi M."/>
            <person name="Glaser F."/>
            <person name="Gomez-Rodriguez E.Y."/>
            <person name="Gruber S."/>
            <person name="Han C."/>
            <person name="Henrissat B."/>
            <person name="Hermosa R."/>
            <person name="Hernandez-Onate M."/>
            <person name="Karaffa L."/>
            <person name="Kosti I."/>
            <person name="Le Crom S."/>
            <person name="Lindquist E."/>
            <person name="Lucas S."/>
            <person name="Luebeck M."/>
            <person name="Luebeck P.S."/>
            <person name="Margeot A."/>
            <person name="Metz B."/>
            <person name="Misra M."/>
            <person name="Nevalainen H."/>
            <person name="Omann M."/>
            <person name="Packer N."/>
            <person name="Perrone G."/>
            <person name="Uresti-Rivera E.E."/>
            <person name="Salamov A."/>
            <person name="Schmoll M."/>
            <person name="Seiboth B."/>
            <person name="Shapiro H."/>
            <person name="Sukno S."/>
            <person name="Tamayo-Ramos J.A."/>
            <person name="Tisch D."/>
            <person name="Wiest A."/>
            <person name="Wilkinson H.H."/>
            <person name="Zhang M."/>
            <person name="Coutinho P.M."/>
            <person name="Kenerley C.M."/>
            <person name="Monte E."/>
            <person name="Baker S.E."/>
            <person name="Grigoriev I.V."/>
        </authorList>
    </citation>
    <scope>NUCLEOTIDE SEQUENCE [LARGE SCALE GENOMIC DNA]</scope>
    <source>
        <strain evidence="3">ATCC 20476 / IMI 206040</strain>
    </source>
</reference>
<evidence type="ECO:0000313" key="3">
    <source>
        <dbReference type="Proteomes" id="UP000005426"/>
    </source>
</evidence>
<comment type="caution">
    <text evidence="2">The sequence shown here is derived from an EMBL/GenBank/DDBJ whole genome shotgun (WGS) entry which is preliminary data.</text>
</comment>
<dbReference type="Proteomes" id="UP000005426">
    <property type="component" value="Unassembled WGS sequence"/>
</dbReference>